<dbReference type="InterPro" id="IPR036249">
    <property type="entry name" value="Thioredoxin-like_sf"/>
</dbReference>
<dbReference type="Proteomes" id="UP001465976">
    <property type="component" value="Unassembled WGS sequence"/>
</dbReference>
<dbReference type="Pfam" id="PF13409">
    <property type="entry name" value="GST_N_2"/>
    <property type="match status" value="1"/>
</dbReference>
<proteinExistence type="predicted"/>
<dbReference type="InterPro" id="IPR054416">
    <property type="entry name" value="GST_UstS-like_C"/>
</dbReference>
<dbReference type="Gene3D" id="3.40.30.10">
    <property type="entry name" value="Glutaredoxin"/>
    <property type="match status" value="1"/>
</dbReference>
<gene>
    <name evidence="2" type="ORF">V5O48_006369</name>
</gene>
<dbReference type="InterPro" id="IPR050983">
    <property type="entry name" value="GST_Omega/HSP26"/>
</dbReference>
<dbReference type="EMBL" id="JBAHYK010000290">
    <property type="protein sequence ID" value="KAL0575608.1"/>
    <property type="molecule type" value="Genomic_DNA"/>
</dbReference>
<accession>A0ABR3FJP6</accession>
<feature type="domain" description="GST N-terminal" evidence="1">
    <location>
        <begin position="9"/>
        <end position="99"/>
    </location>
</feature>
<sequence>MITLYDLGPIQTPKEWGMSPFTRKVIFTLNYKKLPFEIIHLPLDEIESEAKSLGVLPTRHFDGPTKYTVPFIHDSQTGKVLSDSLPIAEYLDEAYPDAPKVFPAGRRALQKVFIDATLPKFAPLVPLYLDRMVDYAASPPIQVELARCFGAFPPQLTDEQHAEMWKKAEASFNELETAYGAAGGMFVTGDKPVFVDFSLAGLLAGIKLSFGEESEEWERTSKWIGGRVGKVVSEAMKYERA</sequence>
<organism evidence="2 3">
    <name type="scientific">Marasmius crinis-equi</name>
    <dbReference type="NCBI Taxonomy" id="585013"/>
    <lineage>
        <taxon>Eukaryota</taxon>
        <taxon>Fungi</taxon>
        <taxon>Dikarya</taxon>
        <taxon>Basidiomycota</taxon>
        <taxon>Agaricomycotina</taxon>
        <taxon>Agaricomycetes</taxon>
        <taxon>Agaricomycetidae</taxon>
        <taxon>Agaricales</taxon>
        <taxon>Marasmiineae</taxon>
        <taxon>Marasmiaceae</taxon>
        <taxon>Marasmius</taxon>
    </lineage>
</organism>
<keyword evidence="3" id="KW-1185">Reference proteome</keyword>
<evidence type="ECO:0000313" key="2">
    <source>
        <dbReference type="EMBL" id="KAL0575608.1"/>
    </source>
</evidence>
<dbReference type="SUPFAM" id="SSF52833">
    <property type="entry name" value="Thioredoxin-like"/>
    <property type="match status" value="1"/>
</dbReference>
<evidence type="ECO:0000313" key="3">
    <source>
        <dbReference type="Proteomes" id="UP001465976"/>
    </source>
</evidence>
<evidence type="ECO:0000259" key="1">
    <source>
        <dbReference type="PROSITE" id="PS50404"/>
    </source>
</evidence>
<dbReference type="Pfam" id="PF22041">
    <property type="entry name" value="GST_C_7"/>
    <property type="match status" value="1"/>
</dbReference>
<dbReference type="PANTHER" id="PTHR43968">
    <property type="match status" value="1"/>
</dbReference>
<name>A0ABR3FJP6_9AGAR</name>
<comment type="caution">
    <text evidence="2">The sequence shown here is derived from an EMBL/GenBank/DDBJ whole genome shotgun (WGS) entry which is preliminary data.</text>
</comment>
<dbReference type="PROSITE" id="PS50404">
    <property type="entry name" value="GST_NTER"/>
    <property type="match status" value="1"/>
</dbReference>
<dbReference type="Gene3D" id="1.20.1050.10">
    <property type="match status" value="1"/>
</dbReference>
<reference evidence="2 3" key="1">
    <citation type="submission" date="2024-02" db="EMBL/GenBank/DDBJ databases">
        <title>A draft genome for the cacao thread blight pathogen Marasmius crinis-equi.</title>
        <authorList>
            <person name="Cohen S.P."/>
            <person name="Baruah I.K."/>
            <person name="Amoako-Attah I."/>
            <person name="Bukari Y."/>
            <person name="Meinhardt L.W."/>
            <person name="Bailey B.A."/>
        </authorList>
    </citation>
    <scope>NUCLEOTIDE SEQUENCE [LARGE SCALE GENOMIC DNA]</scope>
    <source>
        <strain evidence="2 3">GH-76</strain>
    </source>
</reference>
<protein>
    <recommendedName>
        <fullName evidence="1">GST N-terminal domain-containing protein</fullName>
    </recommendedName>
</protein>
<dbReference type="PANTHER" id="PTHR43968:SF6">
    <property type="entry name" value="GLUTATHIONE S-TRANSFERASE OMEGA"/>
    <property type="match status" value="1"/>
</dbReference>
<dbReference type="InterPro" id="IPR004045">
    <property type="entry name" value="Glutathione_S-Trfase_N"/>
</dbReference>